<protein>
    <submittedName>
        <fullName evidence="1">Uncharacterized protein</fullName>
    </submittedName>
</protein>
<evidence type="ECO:0000313" key="1">
    <source>
        <dbReference type="EMBL" id="HIV99589.1"/>
    </source>
</evidence>
<name>A0A9D1PU22_9BACT</name>
<reference evidence="1" key="1">
    <citation type="journal article" date="2021" name="PeerJ">
        <title>Extensive microbial diversity within the chicken gut microbiome revealed by metagenomics and culture.</title>
        <authorList>
            <person name="Gilroy R."/>
            <person name="Ravi A."/>
            <person name="Getino M."/>
            <person name="Pursley I."/>
            <person name="Horton D.L."/>
            <person name="Alikhan N.F."/>
            <person name="Baker D."/>
            <person name="Gharbi K."/>
            <person name="Hall N."/>
            <person name="Watson M."/>
            <person name="Adriaenssens E.M."/>
            <person name="Foster-Nyarko E."/>
            <person name="Jarju S."/>
            <person name="Secka A."/>
            <person name="Antonio M."/>
            <person name="Oren A."/>
            <person name="Chaudhuri R.R."/>
            <person name="La Ragione R."/>
            <person name="Hildebrand F."/>
            <person name="Pallen M.J."/>
        </authorList>
    </citation>
    <scope>NUCLEOTIDE SEQUENCE</scope>
    <source>
        <strain evidence="1">ChiHecec2B26-446</strain>
    </source>
</reference>
<dbReference type="Proteomes" id="UP000886752">
    <property type="component" value="Unassembled WGS sequence"/>
</dbReference>
<evidence type="ECO:0000313" key="2">
    <source>
        <dbReference type="Proteomes" id="UP000886752"/>
    </source>
</evidence>
<gene>
    <name evidence="1" type="ORF">H9894_00090</name>
</gene>
<proteinExistence type="predicted"/>
<dbReference type="EMBL" id="DXHV01000003">
    <property type="protein sequence ID" value="HIV99589.1"/>
    <property type="molecule type" value="Genomic_DNA"/>
</dbReference>
<dbReference type="AlphaFoldDB" id="A0A9D1PU22"/>
<reference evidence="1" key="2">
    <citation type="submission" date="2021-04" db="EMBL/GenBank/DDBJ databases">
        <authorList>
            <person name="Gilroy R."/>
        </authorList>
    </citation>
    <scope>NUCLEOTIDE SEQUENCE</scope>
    <source>
        <strain evidence="1">ChiHecec2B26-446</strain>
    </source>
</reference>
<accession>A0A9D1PU22</accession>
<sequence length="127" mass="13890">MSHAPVTTYPSACTLPQGTVFFGTGQDQDQARFLCNLTSLAIVQQNPQILRVNLASLSDHLDKSTGDILSMLRGLQKVQVSVRTSHGEEFYGLVSDVTPVDHGDFWDIHLGGAGQWLIGNSSNCSWW</sequence>
<organism evidence="1 2">
    <name type="scientific">Candidatus Desulfovibrio intestinipullorum</name>
    <dbReference type="NCBI Taxonomy" id="2838536"/>
    <lineage>
        <taxon>Bacteria</taxon>
        <taxon>Pseudomonadati</taxon>
        <taxon>Thermodesulfobacteriota</taxon>
        <taxon>Desulfovibrionia</taxon>
        <taxon>Desulfovibrionales</taxon>
        <taxon>Desulfovibrionaceae</taxon>
        <taxon>Desulfovibrio</taxon>
    </lineage>
</organism>
<comment type="caution">
    <text evidence="1">The sequence shown here is derived from an EMBL/GenBank/DDBJ whole genome shotgun (WGS) entry which is preliminary data.</text>
</comment>